<protein>
    <submittedName>
        <fullName evidence="1">Uncharacterized protein</fullName>
    </submittedName>
</protein>
<evidence type="ECO:0000313" key="1">
    <source>
        <dbReference type="EMBL" id="ATH95865.1"/>
    </source>
</evidence>
<dbReference type="RefSeq" id="WP_096882416.1">
    <property type="nucleotide sequence ID" value="NZ_CP023482.1"/>
</dbReference>
<proteinExistence type="predicted"/>
<accession>A0ABN5DLF3</accession>
<keyword evidence="2" id="KW-1185">Reference proteome</keyword>
<organism evidence="1 2">
    <name type="scientific">Dermabacter jinjuensis</name>
    <dbReference type="NCBI Taxonomy" id="1667168"/>
    <lineage>
        <taxon>Bacteria</taxon>
        <taxon>Bacillati</taxon>
        <taxon>Actinomycetota</taxon>
        <taxon>Actinomycetes</taxon>
        <taxon>Micrococcales</taxon>
        <taxon>Dermabacteraceae</taxon>
        <taxon>Dermabacter</taxon>
    </lineage>
</organism>
<reference evidence="1 2" key="1">
    <citation type="journal article" date="2016" name="Int. J. Syst. Evol. Microbiol.">
        <title>Dermabacter jinjuensis sp. nov., a novel species of the genus Dermabacter isolated from a clinical specimen.</title>
        <authorList>
            <person name="Park Y.K."/>
            <person name="Lee K.M."/>
            <person name="Lee W.K."/>
            <person name="Cho M.J."/>
            <person name="Lee H.S."/>
            <person name="Cho Y.G."/>
            <person name="Lee Y.C."/>
            <person name="Lee W.K."/>
            <person name="Seong W.K."/>
            <person name="Hwang K.J."/>
        </authorList>
    </citation>
    <scope>NUCLEOTIDE SEQUENCE [LARGE SCALE GENOMIC DNA]</scope>
    <source>
        <strain evidence="1 2">32T</strain>
    </source>
</reference>
<evidence type="ECO:0000313" key="2">
    <source>
        <dbReference type="Proteomes" id="UP000815698"/>
    </source>
</evidence>
<name>A0ABN5DLF3_9MICO</name>
<gene>
    <name evidence="1" type="ORF">COP05_01230</name>
</gene>
<dbReference type="EMBL" id="CP023482">
    <property type="protein sequence ID" value="ATH95865.1"/>
    <property type="molecule type" value="Genomic_DNA"/>
</dbReference>
<sequence length="149" mass="15746">MPGKTPNGIPYVLPNDTIATFPTVSKQIAEAVDKSRELVGAWIPLTLTGGWEPLPRYGNGPYSGLRIRKVPQGMQIDGAVKSTREYNVIAELPKGFTPKNNSFVPVFDSKGVAFIACNIATSTGAPGITFIKGPSNGGMCIISGIVPLD</sequence>
<dbReference type="Proteomes" id="UP000815698">
    <property type="component" value="Chromosome"/>
</dbReference>